<protein>
    <submittedName>
        <fullName evidence="1">Uncharacterized protein</fullName>
    </submittedName>
</protein>
<evidence type="ECO:0000313" key="1">
    <source>
        <dbReference type="EMBL" id="MBX42981.1"/>
    </source>
</evidence>
<proteinExistence type="predicted"/>
<sequence>MPLFLPQAAQQLRISG</sequence>
<dbReference type="EMBL" id="GGEC01062497">
    <property type="protein sequence ID" value="MBX42981.1"/>
    <property type="molecule type" value="Transcribed_RNA"/>
</dbReference>
<reference evidence="1" key="1">
    <citation type="submission" date="2018-02" db="EMBL/GenBank/DDBJ databases">
        <title>Rhizophora mucronata_Transcriptome.</title>
        <authorList>
            <person name="Meera S.P."/>
            <person name="Sreeshan A."/>
            <person name="Augustine A."/>
        </authorList>
    </citation>
    <scope>NUCLEOTIDE SEQUENCE</scope>
    <source>
        <tissue evidence="1">Leaf</tissue>
    </source>
</reference>
<dbReference type="AlphaFoldDB" id="A0A2P2NKF8"/>
<name>A0A2P2NKF8_RHIMU</name>
<organism evidence="1">
    <name type="scientific">Rhizophora mucronata</name>
    <name type="common">Asiatic mangrove</name>
    <dbReference type="NCBI Taxonomy" id="61149"/>
    <lineage>
        <taxon>Eukaryota</taxon>
        <taxon>Viridiplantae</taxon>
        <taxon>Streptophyta</taxon>
        <taxon>Embryophyta</taxon>
        <taxon>Tracheophyta</taxon>
        <taxon>Spermatophyta</taxon>
        <taxon>Magnoliopsida</taxon>
        <taxon>eudicotyledons</taxon>
        <taxon>Gunneridae</taxon>
        <taxon>Pentapetalae</taxon>
        <taxon>rosids</taxon>
        <taxon>fabids</taxon>
        <taxon>Malpighiales</taxon>
        <taxon>Rhizophoraceae</taxon>
        <taxon>Rhizophora</taxon>
    </lineage>
</organism>
<accession>A0A2P2NKF8</accession>